<sequence>MLALFAMQQKSDVCDGQMRMVLVQAQRMLQGASRASPSSLCPNRLLKSTTWSALGRSLGRMQWCIWMMPPLLSHEMHSPLQTRYAHVLSFIS</sequence>
<dbReference type="EMBL" id="MU069768">
    <property type="protein sequence ID" value="KAF5834237.1"/>
    <property type="molecule type" value="Genomic_DNA"/>
</dbReference>
<evidence type="ECO:0000313" key="1">
    <source>
        <dbReference type="EMBL" id="KAF5834237.1"/>
    </source>
</evidence>
<proteinExistence type="predicted"/>
<organism evidence="1 2">
    <name type="scientific">Dunaliella salina</name>
    <name type="common">Green alga</name>
    <name type="synonym">Protococcus salinus</name>
    <dbReference type="NCBI Taxonomy" id="3046"/>
    <lineage>
        <taxon>Eukaryota</taxon>
        <taxon>Viridiplantae</taxon>
        <taxon>Chlorophyta</taxon>
        <taxon>core chlorophytes</taxon>
        <taxon>Chlorophyceae</taxon>
        <taxon>CS clade</taxon>
        <taxon>Chlamydomonadales</taxon>
        <taxon>Dunaliellaceae</taxon>
        <taxon>Dunaliella</taxon>
    </lineage>
</organism>
<name>A0ABQ7GI02_DUNSA</name>
<keyword evidence="2" id="KW-1185">Reference proteome</keyword>
<reference evidence="1" key="1">
    <citation type="submission" date="2017-08" db="EMBL/GenBank/DDBJ databases">
        <authorList>
            <person name="Polle J.E."/>
            <person name="Barry K."/>
            <person name="Cushman J."/>
            <person name="Schmutz J."/>
            <person name="Tran D."/>
            <person name="Hathwaick L.T."/>
            <person name="Yim W.C."/>
            <person name="Jenkins J."/>
            <person name="Mckie-Krisberg Z.M."/>
            <person name="Prochnik S."/>
            <person name="Lindquist E."/>
            <person name="Dockter R.B."/>
            <person name="Adam C."/>
            <person name="Molina H."/>
            <person name="Bunkerborg J."/>
            <person name="Jin E."/>
            <person name="Buchheim M."/>
            <person name="Magnuson J."/>
        </authorList>
    </citation>
    <scope>NUCLEOTIDE SEQUENCE</scope>
    <source>
        <strain evidence="1">CCAP 19/18</strain>
    </source>
</reference>
<accession>A0ABQ7GI02</accession>
<gene>
    <name evidence="1" type="ORF">DUNSADRAFT_9190</name>
</gene>
<protein>
    <submittedName>
        <fullName evidence="1">Uncharacterized protein</fullName>
    </submittedName>
</protein>
<comment type="caution">
    <text evidence="1">The sequence shown here is derived from an EMBL/GenBank/DDBJ whole genome shotgun (WGS) entry which is preliminary data.</text>
</comment>
<dbReference type="Proteomes" id="UP000815325">
    <property type="component" value="Unassembled WGS sequence"/>
</dbReference>
<evidence type="ECO:0000313" key="2">
    <source>
        <dbReference type="Proteomes" id="UP000815325"/>
    </source>
</evidence>